<protein>
    <recommendedName>
        <fullName evidence="3">Reverse transcriptase domain-containing protein</fullName>
    </recommendedName>
</protein>
<reference evidence="1 2" key="1">
    <citation type="submission" date="2023-02" db="EMBL/GenBank/DDBJ databases">
        <title>LHISI_Scaffold_Assembly.</title>
        <authorList>
            <person name="Stuart O.P."/>
            <person name="Cleave R."/>
            <person name="Magrath M.J.L."/>
            <person name="Mikheyev A.S."/>
        </authorList>
    </citation>
    <scope>NUCLEOTIDE SEQUENCE [LARGE SCALE GENOMIC DNA]</scope>
    <source>
        <strain evidence="1">Daus_M_001</strain>
        <tissue evidence="1">Leg muscle</tissue>
    </source>
</reference>
<proteinExistence type="predicted"/>
<dbReference type="Proteomes" id="UP001159363">
    <property type="component" value="Chromosome 8"/>
</dbReference>
<organism evidence="1 2">
    <name type="scientific">Dryococelus australis</name>
    <dbReference type="NCBI Taxonomy" id="614101"/>
    <lineage>
        <taxon>Eukaryota</taxon>
        <taxon>Metazoa</taxon>
        <taxon>Ecdysozoa</taxon>
        <taxon>Arthropoda</taxon>
        <taxon>Hexapoda</taxon>
        <taxon>Insecta</taxon>
        <taxon>Pterygota</taxon>
        <taxon>Neoptera</taxon>
        <taxon>Polyneoptera</taxon>
        <taxon>Phasmatodea</taxon>
        <taxon>Verophasmatodea</taxon>
        <taxon>Anareolatae</taxon>
        <taxon>Phasmatidae</taxon>
        <taxon>Eurycanthinae</taxon>
        <taxon>Dryococelus</taxon>
    </lineage>
</organism>
<dbReference type="EMBL" id="JARBHB010000009">
    <property type="protein sequence ID" value="KAJ8875830.1"/>
    <property type="molecule type" value="Genomic_DNA"/>
</dbReference>
<keyword evidence="2" id="KW-1185">Reference proteome</keyword>
<dbReference type="PANTHER" id="PTHR19446">
    <property type="entry name" value="REVERSE TRANSCRIPTASES"/>
    <property type="match status" value="1"/>
</dbReference>
<gene>
    <name evidence="1" type="ORF">PR048_023731</name>
</gene>
<sequence>MRLIDFATKRNLNIVSTFSPHKNIHKITWCSPDKHTINQIDHALVDARHRTMVEDVRSLRGAEVGSEHFLVMTYKNGEKKDKIEEFMVALRNRFAELAETQETEVEGAWKAIKDGLREFWSLVETKIRNKHWFNEKCREITEKKKAARKKWLTDKNDEEMVNEYKQVGYVARIDLIKDNGGTLITDEEKALEKWRQYFEELLSSSTLVIDENGEAIFQNVQPWVEKPTTEEYNKIHQLITLIWEKEAIPEEWKESVMCPIFKKGDSMMCANYRGISLLCVAYKVLSMILLRKLTPYMEETVGYQQVGFRKNKLTICMFYRE</sequence>
<comment type="caution">
    <text evidence="1">The sequence shown here is derived from an EMBL/GenBank/DDBJ whole genome shotgun (WGS) entry which is preliminary data.</text>
</comment>
<accession>A0ABQ9GUW0</accession>
<evidence type="ECO:0000313" key="1">
    <source>
        <dbReference type="EMBL" id="KAJ8875830.1"/>
    </source>
</evidence>
<evidence type="ECO:0000313" key="2">
    <source>
        <dbReference type="Proteomes" id="UP001159363"/>
    </source>
</evidence>
<name>A0ABQ9GUW0_9NEOP</name>
<evidence type="ECO:0008006" key="3">
    <source>
        <dbReference type="Google" id="ProtNLM"/>
    </source>
</evidence>